<keyword evidence="7 8" id="KW-0472">Membrane</keyword>
<dbReference type="KEGG" id="aab:A4R43_37865"/>
<name>A0A344LHJ4_9PSEU</name>
<dbReference type="PANTHER" id="PTHR30472">
    <property type="entry name" value="FERRIC ENTEROBACTIN TRANSPORT SYSTEM PERMEASE PROTEIN"/>
    <property type="match status" value="1"/>
</dbReference>
<sequence length="360" mass="36625">MPPPEAGAAVNALKTAGTDRVLRAPGGRISLRVPARAAIVCTVLAIAVAAVSVVSLTTGDYKLSVPEVVATLFGQGPPGADFIVTTLRLPRLLAALLVGVALAVSGAILQSLSGNALGSPDIIGFTHGSATGALIVIITTAGSMLETALGALIGGMITALVVYLLAFKRGMHGLRMVLIGVGVSSMLLSVNSYLITRASLQDAVSAQAWQVGGLNGRGWEHVQPVAIAVAILLPIAAYYGRRLSMLEMGDDAAKGLGVPVERSRLVLFGVSVTLCAVATAAAGPITFLALAGPQLARKLTRAAGPGLLSSALMGALLLVASDLGIQRLFPSQQLPVGIATGILGGGYLAWLLPVRWRARS</sequence>
<protein>
    <recommendedName>
        <fullName evidence="11">ABC transporter permease</fullName>
    </recommendedName>
</protein>
<dbReference type="GO" id="GO:0033214">
    <property type="term" value="P:siderophore-iron import into cell"/>
    <property type="evidence" value="ECO:0007669"/>
    <property type="project" value="TreeGrafter"/>
</dbReference>
<feature type="transmembrane region" description="Helical" evidence="8">
    <location>
        <begin position="37"/>
        <end position="56"/>
    </location>
</feature>
<evidence type="ECO:0000256" key="2">
    <source>
        <dbReference type="ARBA" id="ARBA00007935"/>
    </source>
</evidence>
<dbReference type="InterPro" id="IPR037294">
    <property type="entry name" value="ABC_BtuC-like"/>
</dbReference>
<dbReference type="InterPro" id="IPR000522">
    <property type="entry name" value="ABC_transptr_permease_BtuC"/>
</dbReference>
<keyword evidence="6 8" id="KW-1133">Transmembrane helix</keyword>
<dbReference type="SUPFAM" id="SSF81345">
    <property type="entry name" value="ABC transporter involved in vitamin B12 uptake, BtuC"/>
    <property type="match status" value="1"/>
</dbReference>
<dbReference type="Pfam" id="PF01032">
    <property type="entry name" value="FecCD"/>
    <property type="match status" value="1"/>
</dbReference>
<feature type="transmembrane region" description="Helical" evidence="8">
    <location>
        <begin position="221"/>
        <end position="239"/>
    </location>
</feature>
<keyword evidence="5 8" id="KW-0812">Transmembrane</keyword>
<proteinExistence type="inferred from homology"/>
<feature type="transmembrane region" description="Helical" evidence="8">
    <location>
        <begin position="174"/>
        <end position="195"/>
    </location>
</feature>
<organism evidence="9 10">
    <name type="scientific">Amycolatopsis albispora</name>
    <dbReference type="NCBI Taxonomy" id="1804986"/>
    <lineage>
        <taxon>Bacteria</taxon>
        <taxon>Bacillati</taxon>
        <taxon>Actinomycetota</taxon>
        <taxon>Actinomycetes</taxon>
        <taxon>Pseudonocardiales</taxon>
        <taxon>Pseudonocardiaceae</taxon>
        <taxon>Amycolatopsis</taxon>
    </lineage>
</organism>
<feature type="transmembrane region" description="Helical" evidence="8">
    <location>
        <begin position="148"/>
        <end position="167"/>
    </location>
</feature>
<comment type="subcellular location">
    <subcellularLocation>
        <location evidence="1">Cell membrane</location>
        <topology evidence="1">Multi-pass membrane protein</topology>
    </subcellularLocation>
</comment>
<feature type="transmembrane region" description="Helical" evidence="8">
    <location>
        <begin position="92"/>
        <end position="110"/>
    </location>
</feature>
<comment type="similarity">
    <text evidence="2">Belongs to the binding-protein-dependent transport system permease family. FecCD subfamily.</text>
</comment>
<evidence type="ECO:0000256" key="5">
    <source>
        <dbReference type="ARBA" id="ARBA00022692"/>
    </source>
</evidence>
<dbReference type="GO" id="GO:0022857">
    <property type="term" value="F:transmembrane transporter activity"/>
    <property type="evidence" value="ECO:0007669"/>
    <property type="project" value="InterPro"/>
</dbReference>
<evidence type="ECO:0000256" key="8">
    <source>
        <dbReference type="SAM" id="Phobius"/>
    </source>
</evidence>
<evidence type="ECO:0000256" key="6">
    <source>
        <dbReference type="ARBA" id="ARBA00022989"/>
    </source>
</evidence>
<evidence type="ECO:0000256" key="7">
    <source>
        <dbReference type="ARBA" id="ARBA00023136"/>
    </source>
</evidence>
<keyword evidence="3" id="KW-0813">Transport</keyword>
<accession>A0A344LHJ4</accession>
<dbReference type="Proteomes" id="UP000250434">
    <property type="component" value="Chromosome"/>
</dbReference>
<reference evidence="9 10" key="1">
    <citation type="submission" date="2016-04" db="EMBL/GenBank/DDBJ databases">
        <title>Complete genome sequence and analysis of deep-sea sediment isolate, Amycolatopsis sp. WP1.</title>
        <authorList>
            <person name="Wang H."/>
            <person name="Chen S."/>
            <person name="Wu Q."/>
        </authorList>
    </citation>
    <scope>NUCLEOTIDE SEQUENCE [LARGE SCALE GENOMIC DNA]</scope>
    <source>
        <strain evidence="9 10">WP1</strain>
    </source>
</reference>
<dbReference type="EMBL" id="CP015163">
    <property type="protein sequence ID" value="AXB47518.1"/>
    <property type="molecule type" value="Genomic_DNA"/>
</dbReference>
<evidence type="ECO:0000313" key="10">
    <source>
        <dbReference type="Proteomes" id="UP000250434"/>
    </source>
</evidence>
<feature type="transmembrane region" description="Helical" evidence="8">
    <location>
        <begin position="122"/>
        <end position="142"/>
    </location>
</feature>
<keyword evidence="10" id="KW-1185">Reference proteome</keyword>
<dbReference type="GO" id="GO:0005886">
    <property type="term" value="C:plasma membrane"/>
    <property type="evidence" value="ECO:0007669"/>
    <property type="project" value="UniProtKB-SubCell"/>
</dbReference>
<dbReference type="PANTHER" id="PTHR30472:SF24">
    <property type="entry name" value="FERRIC ENTEROBACTIN TRANSPORT SYSTEM PERMEASE PROTEIN FEPG"/>
    <property type="match status" value="1"/>
</dbReference>
<dbReference type="CDD" id="cd06550">
    <property type="entry name" value="TM_ABC_iron-siderophores_like"/>
    <property type="match status" value="1"/>
</dbReference>
<keyword evidence="4" id="KW-1003">Cell membrane</keyword>
<evidence type="ECO:0008006" key="11">
    <source>
        <dbReference type="Google" id="ProtNLM"/>
    </source>
</evidence>
<feature type="transmembrane region" description="Helical" evidence="8">
    <location>
        <begin position="265"/>
        <end position="290"/>
    </location>
</feature>
<feature type="transmembrane region" description="Helical" evidence="8">
    <location>
        <begin position="302"/>
        <end position="321"/>
    </location>
</feature>
<evidence type="ECO:0000313" key="9">
    <source>
        <dbReference type="EMBL" id="AXB47518.1"/>
    </source>
</evidence>
<feature type="transmembrane region" description="Helical" evidence="8">
    <location>
        <begin position="333"/>
        <end position="352"/>
    </location>
</feature>
<dbReference type="AlphaFoldDB" id="A0A344LHJ4"/>
<gene>
    <name evidence="9" type="ORF">A4R43_37865</name>
</gene>
<evidence type="ECO:0000256" key="1">
    <source>
        <dbReference type="ARBA" id="ARBA00004651"/>
    </source>
</evidence>
<evidence type="ECO:0000256" key="4">
    <source>
        <dbReference type="ARBA" id="ARBA00022475"/>
    </source>
</evidence>
<dbReference type="Gene3D" id="1.10.3470.10">
    <property type="entry name" value="ABC transporter involved in vitamin B12 uptake, BtuC"/>
    <property type="match status" value="1"/>
</dbReference>
<evidence type="ECO:0000256" key="3">
    <source>
        <dbReference type="ARBA" id="ARBA00022448"/>
    </source>
</evidence>